<evidence type="ECO:0000256" key="1">
    <source>
        <dbReference type="SAM" id="SignalP"/>
    </source>
</evidence>
<sequence>MLNSININFFIILTTLLLFQFINNLPNNQCVKKNDGQCDNKKYKCCSGLNCKIVKNAYGIYKCFPYDCIKINTKCLKNDQRTDGCCYGLTCENDKCCGKWGAVCDLGQCCSGLYCDTRTWTCNGN</sequence>
<keyword evidence="1" id="KW-0732">Signal</keyword>
<dbReference type="Proteomes" id="UP000095281">
    <property type="component" value="Unplaced"/>
</dbReference>
<protein>
    <submittedName>
        <fullName evidence="3">GRANULINS domain-containing protein</fullName>
    </submittedName>
</protein>
<organism evidence="2 3">
    <name type="scientific">Meloidogyne hapla</name>
    <name type="common">Root-knot nematode worm</name>
    <dbReference type="NCBI Taxonomy" id="6305"/>
    <lineage>
        <taxon>Eukaryota</taxon>
        <taxon>Metazoa</taxon>
        <taxon>Ecdysozoa</taxon>
        <taxon>Nematoda</taxon>
        <taxon>Chromadorea</taxon>
        <taxon>Rhabditida</taxon>
        <taxon>Tylenchina</taxon>
        <taxon>Tylenchomorpha</taxon>
        <taxon>Tylenchoidea</taxon>
        <taxon>Meloidogynidae</taxon>
        <taxon>Meloidogyninae</taxon>
        <taxon>Meloidogyne</taxon>
    </lineage>
</organism>
<keyword evidence="2" id="KW-1185">Reference proteome</keyword>
<feature type="chain" id="PRO_5009316357" evidence="1">
    <location>
        <begin position="25"/>
        <end position="125"/>
    </location>
</feature>
<evidence type="ECO:0000313" key="2">
    <source>
        <dbReference type="Proteomes" id="UP000095281"/>
    </source>
</evidence>
<reference evidence="3" key="1">
    <citation type="submission" date="2016-11" db="UniProtKB">
        <authorList>
            <consortium name="WormBaseParasite"/>
        </authorList>
    </citation>
    <scope>IDENTIFICATION</scope>
</reference>
<evidence type="ECO:0000313" key="3">
    <source>
        <dbReference type="WBParaSite" id="MhA1_Contig919.frz3.gene13"/>
    </source>
</evidence>
<accession>A0A1I8C0M6</accession>
<dbReference type="WBParaSite" id="MhA1_Contig919.frz3.gene13">
    <property type="protein sequence ID" value="MhA1_Contig919.frz3.gene13"/>
    <property type="gene ID" value="MhA1_Contig919.frz3.gene13"/>
</dbReference>
<feature type="signal peptide" evidence="1">
    <location>
        <begin position="1"/>
        <end position="24"/>
    </location>
</feature>
<name>A0A1I8C0M6_MELHA</name>
<dbReference type="AlphaFoldDB" id="A0A1I8C0M6"/>
<proteinExistence type="predicted"/>